<dbReference type="Proteomes" id="UP001066276">
    <property type="component" value="Chromosome 4_2"/>
</dbReference>
<gene>
    <name evidence="1" type="ORF">NDU88_006470</name>
</gene>
<reference evidence="1" key="1">
    <citation type="journal article" date="2022" name="bioRxiv">
        <title>Sequencing and chromosome-scale assembly of the giantPleurodeles waltlgenome.</title>
        <authorList>
            <person name="Brown T."/>
            <person name="Elewa A."/>
            <person name="Iarovenko S."/>
            <person name="Subramanian E."/>
            <person name="Araus A.J."/>
            <person name="Petzold A."/>
            <person name="Susuki M."/>
            <person name="Suzuki K.-i.T."/>
            <person name="Hayashi T."/>
            <person name="Toyoda A."/>
            <person name="Oliveira C."/>
            <person name="Osipova E."/>
            <person name="Leigh N.D."/>
            <person name="Simon A."/>
            <person name="Yun M.H."/>
        </authorList>
    </citation>
    <scope>NUCLEOTIDE SEQUENCE</scope>
    <source>
        <strain evidence="1">20211129_DDA</strain>
        <tissue evidence="1">Liver</tissue>
    </source>
</reference>
<sequence length="144" mass="15196">MPSVRPRRWLLGAAAREKRLPRGLPESGLSPGKARVHGSRAYCAGGAIVIAFGSDGGRFRVGGGFSLKGPFLRFHSAAVAGSRPLVLRLAAHSRPAPCIFATGSCTPCAASRTRWRKRGPRELCLCCVSKLASGLPYLLPAEGD</sequence>
<dbReference type="EMBL" id="JANPWB010000008">
    <property type="protein sequence ID" value="KAJ1166060.1"/>
    <property type="molecule type" value="Genomic_DNA"/>
</dbReference>
<evidence type="ECO:0000313" key="1">
    <source>
        <dbReference type="EMBL" id="KAJ1166060.1"/>
    </source>
</evidence>
<comment type="caution">
    <text evidence="1">The sequence shown here is derived from an EMBL/GenBank/DDBJ whole genome shotgun (WGS) entry which is preliminary data.</text>
</comment>
<proteinExistence type="predicted"/>
<name>A0AAV7SPK1_PLEWA</name>
<dbReference type="AlphaFoldDB" id="A0AAV7SPK1"/>
<evidence type="ECO:0000313" key="2">
    <source>
        <dbReference type="Proteomes" id="UP001066276"/>
    </source>
</evidence>
<protein>
    <submittedName>
        <fullName evidence="1">Uncharacterized protein</fullName>
    </submittedName>
</protein>
<organism evidence="1 2">
    <name type="scientific">Pleurodeles waltl</name>
    <name type="common">Iberian ribbed newt</name>
    <dbReference type="NCBI Taxonomy" id="8319"/>
    <lineage>
        <taxon>Eukaryota</taxon>
        <taxon>Metazoa</taxon>
        <taxon>Chordata</taxon>
        <taxon>Craniata</taxon>
        <taxon>Vertebrata</taxon>
        <taxon>Euteleostomi</taxon>
        <taxon>Amphibia</taxon>
        <taxon>Batrachia</taxon>
        <taxon>Caudata</taxon>
        <taxon>Salamandroidea</taxon>
        <taxon>Salamandridae</taxon>
        <taxon>Pleurodelinae</taxon>
        <taxon>Pleurodeles</taxon>
    </lineage>
</organism>
<keyword evidence="2" id="KW-1185">Reference proteome</keyword>
<accession>A0AAV7SPK1</accession>